<feature type="region of interest" description="Disordered" evidence="1">
    <location>
        <begin position="87"/>
        <end position="108"/>
    </location>
</feature>
<feature type="compositionally biased region" description="Polar residues" evidence="1">
    <location>
        <begin position="141"/>
        <end position="164"/>
    </location>
</feature>
<feature type="non-terminal residue" evidence="2">
    <location>
        <position position="1"/>
    </location>
</feature>
<comment type="caution">
    <text evidence="2">The sequence shown here is derived from an EMBL/GenBank/DDBJ whole genome shotgun (WGS) entry which is preliminary data.</text>
</comment>
<dbReference type="EMBL" id="LIHL02000006">
    <property type="protein sequence ID" value="KAF5468495.1"/>
    <property type="molecule type" value="Genomic_DNA"/>
</dbReference>
<reference evidence="2" key="2">
    <citation type="submission" date="2020-03" db="EMBL/GenBank/DDBJ databases">
        <title>Walnut 2.0.</title>
        <authorList>
            <person name="Marrano A."/>
            <person name="Britton M."/>
            <person name="Zimin A.V."/>
            <person name="Zaini P.A."/>
            <person name="Workman R."/>
            <person name="Puiu D."/>
            <person name="Bianco L."/>
            <person name="Allen B.J."/>
            <person name="Troggio M."/>
            <person name="Leslie C.A."/>
            <person name="Timp W."/>
            <person name="Dendekar A."/>
            <person name="Salzberg S.L."/>
            <person name="Neale D.B."/>
        </authorList>
    </citation>
    <scope>NUCLEOTIDE SEQUENCE</scope>
    <source>
        <tissue evidence="2">Leaves</tissue>
    </source>
</reference>
<dbReference type="AlphaFoldDB" id="A0A833XNW9"/>
<dbReference type="PANTHER" id="PTHR33872">
    <property type="entry name" value="DNA POLYMERASE EPSILON CATALYTIC SUBUNIT A"/>
    <property type="match status" value="1"/>
</dbReference>
<gene>
    <name evidence="2" type="ORF">F2P56_012641</name>
</gene>
<organism evidence="2 3">
    <name type="scientific">Juglans regia</name>
    <name type="common">English walnut</name>
    <dbReference type="NCBI Taxonomy" id="51240"/>
    <lineage>
        <taxon>Eukaryota</taxon>
        <taxon>Viridiplantae</taxon>
        <taxon>Streptophyta</taxon>
        <taxon>Embryophyta</taxon>
        <taxon>Tracheophyta</taxon>
        <taxon>Spermatophyta</taxon>
        <taxon>Magnoliopsida</taxon>
        <taxon>eudicotyledons</taxon>
        <taxon>Gunneridae</taxon>
        <taxon>Pentapetalae</taxon>
        <taxon>rosids</taxon>
        <taxon>fabids</taxon>
        <taxon>Fagales</taxon>
        <taxon>Juglandaceae</taxon>
        <taxon>Juglans</taxon>
    </lineage>
</organism>
<reference evidence="2" key="1">
    <citation type="submission" date="2015-10" db="EMBL/GenBank/DDBJ databases">
        <authorList>
            <person name="Martinez-Garcia P.J."/>
            <person name="Crepeau M.W."/>
            <person name="Puiu D."/>
            <person name="Gonzalez-Ibeas D."/>
            <person name="Whalen J."/>
            <person name="Stevens K."/>
            <person name="Paul R."/>
            <person name="Butterfield T."/>
            <person name="Britton M."/>
            <person name="Reagan R."/>
            <person name="Chakraborty S."/>
            <person name="Walawage S.L."/>
            <person name="Vasquez-Gross H.A."/>
            <person name="Cardeno C."/>
            <person name="Famula R."/>
            <person name="Pratt K."/>
            <person name="Kuruganti S."/>
            <person name="Aradhya M.K."/>
            <person name="Leslie C.A."/>
            <person name="Dandekar A.M."/>
            <person name="Salzberg S.L."/>
            <person name="Wegrzyn J.L."/>
            <person name="Langley C.H."/>
            <person name="Neale D.B."/>
        </authorList>
    </citation>
    <scope>NUCLEOTIDE SEQUENCE</scope>
    <source>
        <tissue evidence="2">Leaves</tissue>
    </source>
</reference>
<evidence type="ECO:0000313" key="2">
    <source>
        <dbReference type="EMBL" id="KAF5468495.1"/>
    </source>
</evidence>
<feature type="region of interest" description="Disordered" evidence="1">
    <location>
        <begin position="138"/>
        <end position="164"/>
    </location>
</feature>
<evidence type="ECO:0000256" key="1">
    <source>
        <dbReference type="SAM" id="MobiDB-lite"/>
    </source>
</evidence>
<protein>
    <submittedName>
        <fullName evidence="2">Uncharacterized protein</fullName>
    </submittedName>
</protein>
<dbReference type="PANTHER" id="PTHR33872:SF2">
    <property type="entry name" value="DNA POLYMERASE EPSILON CATALYTIC SUBUNIT A"/>
    <property type="match status" value="1"/>
</dbReference>
<proteinExistence type="predicted"/>
<dbReference type="Gramene" id="Jr06_09110_p1">
    <property type="protein sequence ID" value="cds.Jr06_09110_p1"/>
    <property type="gene ID" value="Jr06_09110"/>
</dbReference>
<name>A0A833XNW9_JUGRE</name>
<dbReference type="Proteomes" id="UP000619265">
    <property type="component" value="Unassembled WGS sequence"/>
</dbReference>
<accession>A0A833XNW9</accession>
<sequence>RVRRKKRRKKKKNLTCKVFEQMGSLMAGWDSRVQDSKSVAYKRNRSSTRGEIDAYWRAKKKAEEEHLRDICIPLSDSIQEIKFEESGKKLERSKSVPEANTKQQGFMDMETEKSLEKLIMKKAWWTRSNWAFLNEPPASEAASNSYTSQFHIASSSKSNAGDGD</sequence>
<evidence type="ECO:0000313" key="3">
    <source>
        <dbReference type="Proteomes" id="UP000619265"/>
    </source>
</evidence>